<evidence type="ECO:0000313" key="9">
    <source>
        <dbReference type="Proteomes" id="UP000504634"/>
    </source>
</evidence>
<dbReference type="Pfam" id="PF13872">
    <property type="entry name" value="AAA_34"/>
    <property type="match status" value="1"/>
</dbReference>
<evidence type="ECO:0000313" key="10">
    <source>
        <dbReference type="RefSeq" id="XP_030378600.1"/>
    </source>
</evidence>
<dbReference type="InterPro" id="IPR027417">
    <property type="entry name" value="P-loop_NTPase"/>
</dbReference>
<reference evidence="10" key="1">
    <citation type="submission" date="2025-08" db="UniProtKB">
        <authorList>
            <consortium name="RefSeq"/>
        </authorList>
    </citation>
    <scope>IDENTIFICATION</scope>
    <source>
        <strain evidence="10">11010-0011.00</strain>
        <tissue evidence="10">Whole body</tissue>
    </source>
</reference>
<dbReference type="GO" id="GO:0006355">
    <property type="term" value="P:regulation of DNA-templated transcription"/>
    <property type="evidence" value="ECO:0007669"/>
    <property type="project" value="InterPro"/>
</dbReference>
<dbReference type="GO" id="GO:0009967">
    <property type="term" value="P:positive regulation of signal transduction"/>
    <property type="evidence" value="ECO:0007669"/>
    <property type="project" value="UniProtKB-ARBA"/>
</dbReference>
<feature type="compositionally biased region" description="Low complexity" evidence="5">
    <location>
        <begin position="890"/>
        <end position="914"/>
    </location>
</feature>
<dbReference type="GO" id="GO:0042393">
    <property type="term" value="F:histone binding"/>
    <property type="evidence" value="ECO:0007669"/>
    <property type="project" value="TreeGrafter"/>
</dbReference>
<dbReference type="Pfam" id="PF25373">
    <property type="entry name" value="SBNO"/>
    <property type="match status" value="1"/>
</dbReference>
<feature type="compositionally biased region" description="Polar residues" evidence="5">
    <location>
        <begin position="79"/>
        <end position="88"/>
    </location>
</feature>
<feature type="compositionally biased region" description="Acidic residues" evidence="5">
    <location>
        <begin position="18"/>
        <end position="35"/>
    </location>
</feature>
<feature type="compositionally biased region" description="Low complexity" evidence="5">
    <location>
        <begin position="62"/>
        <end position="78"/>
    </location>
</feature>
<comment type="similarity">
    <text evidence="2">Belongs to the SBNO family.</text>
</comment>
<proteinExistence type="inferred from homology"/>
<keyword evidence="3" id="KW-0175">Coiled coil</keyword>
<dbReference type="PANTHER" id="PTHR12706:SF30">
    <property type="entry name" value="PROTEIN STRAWBERRY NOTCH-RELATED"/>
    <property type="match status" value="1"/>
</dbReference>
<dbReference type="GO" id="GO:0031490">
    <property type="term" value="F:chromatin DNA binding"/>
    <property type="evidence" value="ECO:0007669"/>
    <property type="project" value="TreeGrafter"/>
</dbReference>
<feature type="domain" description="SBNO alpha/beta" evidence="8">
    <location>
        <begin position="1318"/>
        <end position="1457"/>
    </location>
</feature>
<dbReference type="Proteomes" id="UP000504634">
    <property type="component" value="Unplaced"/>
</dbReference>
<feature type="compositionally biased region" description="Low complexity" evidence="5">
    <location>
        <begin position="848"/>
        <end position="860"/>
    </location>
</feature>
<dbReference type="InterPro" id="IPR057332">
    <property type="entry name" value="SBNO_a/b_dom"/>
</dbReference>
<feature type="region of interest" description="Disordered" evidence="5">
    <location>
        <begin position="18"/>
        <end position="44"/>
    </location>
</feature>
<dbReference type="FunFam" id="3.40.50.300:FF:000282">
    <property type="entry name" value="Strawberry notch homolog 1 (Drosophila)"/>
    <property type="match status" value="1"/>
</dbReference>
<evidence type="ECO:0000256" key="2">
    <source>
        <dbReference type="ARBA" id="ARBA00006992"/>
    </source>
</evidence>
<feature type="region of interest" description="Disordered" evidence="5">
    <location>
        <begin position="1363"/>
        <end position="1384"/>
    </location>
</feature>
<feature type="compositionally biased region" description="Basic residues" evidence="5">
    <location>
        <begin position="873"/>
        <end position="889"/>
    </location>
</feature>
<comment type="subcellular location">
    <subcellularLocation>
        <location evidence="1">Nucleus</location>
    </subcellularLocation>
</comment>
<dbReference type="Pfam" id="PF13871">
    <property type="entry name" value="Helicase_C_4"/>
    <property type="match status" value="1"/>
</dbReference>
<feature type="compositionally biased region" description="Acidic residues" evidence="5">
    <location>
        <begin position="815"/>
        <end position="847"/>
    </location>
</feature>
<evidence type="ECO:0000259" key="7">
    <source>
        <dbReference type="Pfam" id="PF13872"/>
    </source>
</evidence>
<evidence type="ECO:0000256" key="4">
    <source>
        <dbReference type="ARBA" id="ARBA00023242"/>
    </source>
</evidence>
<feature type="domain" description="Strawberry notch helicase C" evidence="6">
    <location>
        <begin position="1003"/>
        <end position="1280"/>
    </location>
</feature>
<dbReference type="GeneID" id="115627157"/>
<evidence type="ECO:0000256" key="3">
    <source>
        <dbReference type="ARBA" id="ARBA00023054"/>
    </source>
</evidence>
<dbReference type="OrthoDB" id="421838at2759"/>
<feature type="compositionally biased region" description="Basic residues" evidence="5">
    <location>
        <begin position="1373"/>
        <end position="1382"/>
    </location>
</feature>
<dbReference type="InterPro" id="IPR026741">
    <property type="entry name" value="SNO"/>
</dbReference>
<organism evidence="9 10">
    <name type="scientific">Drosophila lebanonensis</name>
    <name type="common">Fruit fly</name>
    <name type="synonym">Scaptodrosophila lebanonensis</name>
    <dbReference type="NCBI Taxonomy" id="7225"/>
    <lineage>
        <taxon>Eukaryota</taxon>
        <taxon>Metazoa</taxon>
        <taxon>Ecdysozoa</taxon>
        <taxon>Arthropoda</taxon>
        <taxon>Hexapoda</taxon>
        <taxon>Insecta</taxon>
        <taxon>Pterygota</taxon>
        <taxon>Neoptera</taxon>
        <taxon>Endopterygota</taxon>
        <taxon>Diptera</taxon>
        <taxon>Brachycera</taxon>
        <taxon>Muscomorpha</taxon>
        <taxon>Ephydroidea</taxon>
        <taxon>Drosophilidae</taxon>
        <taxon>Scaptodrosophila</taxon>
    </lineage>
</organism>
<accession>A0A6J2TSS0</accession>
<dbReference type="PANTHER" id="PTHR12706">
    <property type="entry name" value="STRAWBERRY NOTCH-RELATED"/>
    <property type="match status" value="1"/>
</dbReference>
<keyword evidence="9" id="KW-1185">Reference proteome</keyword>
<feature type="domain" description="Strawberry notch AAA" evidence="7">
    <location>
        <begin position="307"/>
        <end position="613"/>
    </location>
</feature>
<dbReference type="Gene3D" id="3.40.50.300">
    <property type="entry name" value="P-loop containing nucleotide triphosphate hydrolases"/>
    <property type="match status" value="2"/>
</dbReference>
<dbReference type="GO" id="GO:0005634">
    <property type="term" value="C:nucleus"/>
    <property type="evidence" value="ECO:0007669"/>
    <property type="project" value="UniProtKB-SubCell"/>
</dbReference>
<evidence type="ECO:0000256" key="5">
    <source>
        <dbReference type="SAM" id="MobiDB-lite"/>
    </source>
</evidence>
<dbReference type="RefSeq" id="XP_030378600.1">
    <property type="nucleotide sequence ID" value="XM_030522740.1"/>
</dbReference>
<feature type="region of interest" description="Disordered" evidence="5">
    <location>
        <begin position="61"/>
        <end position="88"/>
    </location>
</feature>
<name>A0A6J2TSS0_DROLE</name>
<gene>
    <name evidence="10" type="primary">LOC115627157</name>
</gene>
<evidence type="ECO:0000259" key="6">
    <source>
        <dbReference type="Pfam" id="PF13871"/>
    </source>
</evidence>
<dbReference type="CTD" id="20622"/>
<evidence type="ECO:0000256" key="1">
    <source>
        <dbReference type="ARBA" id="ARBA00004123"/>
    </source>
</evidence>
<dbReference type="InterPro" id="IPR039187">
    <property type="entry name" value="SNO_AAA"/>
</dbReference>
<feature type="compositionally biased region" description="Low complexity" evidence="5">
    <location>
        <begin position="751"/>
        <end position="762"/>
    </location>
</feature>
<dbReference type="InterPro" id="IPR026937">
    <property type="entry name" value="SBNO_Helicase_C_dom"/>
</dbReference>
<dbReference type="SUPFAM" id="SSF52540">
    <property type="entry name" value="P-loop containing nucleoside triphosphate hydrolases"/>
    <property type="match status" value="2"/>
</dbReference>
<sequence>MTSKKRKSLLVLDDELIDFDDDDSGSDFDDDEDPDKIEVPGGGRDLETAVTYAKNIRGGSGITNSSAASSSSNSTGSSTLGPSKIINNNRGSSLLRINRVDGRVVGGTKTTIKPAAAITVKPIAPVGGGGVITKLALENSLNNMPKKLNNTISVSYASSGGTTGGTRVANVAGGGGGTAPMSSNTMTVNNAAAAAAAGAAGAGGGGMKVNTLMLDKLQKLIALHPEYLTSGIPNHVMTQLFMQPMRMGPQSLPMPSISMPMAQSSVAAAAAAAAIVQQEEDEVDYEEMGVAETYADYWPAKLKLGRKHPDAVVETASLSSVEPSDVYYKLSIPFETINSGQLSALQLESITYASQAHDHLLPDGSRAGFLIGDGAGVGKGRTIAGIIYENYLKGRKKALWISVSNDLKYDAERDLSDIGATRIEVHALNKFKYAKISSDVNNNCKRGVIFSTYSALIGESNNKTGKYRSRFRQLLQWCGEDFEGLIIFDECHKAKNLCPVGSGKPTKTGQTVLELQQKLPKARVVYASATGASEPKNMAYMVRLGLWGQGTAFANFGEFITAVERRGVGAMEIVAMDMKLRGMYIARQLSFKGVSFKIEEVPLSKEFRKIYDQSVELWVEAMQKFTEAAELIDAESRMKKTMWGQFWSSHQRFFKYLCIAAKVNHAVQVARESIKYGKCVVIGLQSTGEARTLDQLERDDGELTDFVSTAKGVFQSFVERHFPAPDRNRINRILGLYDDVSMHKQKLLETSSLNNNNSNSSSRIGKRKGAARNSTDSRGVGSKKKKRCGSWHFSDSDDEGALSPTNDLDLQQSDSDSDAANSDEDGPFGDGDDDDDEDQEGDSDANDASDASSDFNPFFSGSDSDIDPWVNARNKKSTKKKKKKTKKQSKGANKSKSQSTSGTNNNNTTTTDASGSANVAMSAAVAAALNAVKSRKAQLSTQDKIQDFLQKKQELKGTVTPVGVNGVKLNYGPPPKDAIERACTMKEELLRKIERLGSRLPPNTLDQLIDELGGPDNVAEMTGRRGRVVQSDDGSIQYESRTESDVPLETLNITEKQRFMDGQKDVAIISEAASSGISLQSDRRVFNQRRRVHITLELPWSADRAIQQFGRTHRSNQVNAPEYIFLISDLAGERRFASTVAKRLESLGALTHGDRRATETRDLSQFNIDNKYGRQALETVMRTIMGYETPLVPPPTDYSGEFFKDIAGALVGVGIIVNSESHPGVLSLDKDYNNISKFLNRILGCPVDLQNRLFKYFTDTMTAIINQAKRGGRFDLGIVDLGAAGENVTRVRLVRFMRKHATGVAPTELHTVRVERGMIWQEAIDKYADLFNEHEGFYVSHQLRNHKRTAILVVLIEQQSRTTSDSESSSKSAQKKASKPKSKKEIMCQIYRPNTGLQVRHESLFELEKKYRKVDSEDAEPHWTEQYDASVQTCSHAYWNGNCRNVNLGNDCEVGLRQRLYHVLAGSVLSVWGRVEHILNTRSNSKMQVIRMKTTEGEKIVGTMIPKSCFEPLMNDLRSDSEKQEEFNY</sequence>
<evidence type="ECO:0000259" key="8">
    <source>
        <dbReference type="Pfam" id="PF25373"/>
    </source>
</evidence>
<protein>
    <submittedName>
        <fullName evidence="10">Protein strawberry notch</fullName>
    </submittedName>
</protein>
<keyword evidence="4" id="KW-0539">Nucleus</keyword>
<feature type="region of interest" description="Disordered" evidence="5">
    <location>
        <begin position="749"/>
        <end position="914"/>
    </location>
</feature>